<dbReference type="AlphaFoldDB" id="A0A1T4SWL4"/>
<dbReference type="RefSeq" id="WP_078709740.1">
    <property type="nucleotide sequence ID" value="NZ_FUXL01000015.1"/>
</dbReference>
<evidence type="ECO:0000256" key="1">
    <source>
        <dbReference type="SAM" id="Phobius"/>
    </source>
</evidence>
<dbReference type="PIRSF" id="PIRSF011386">
    <property type="entry name" value="FixH"/>
    <property type="match status" value="1"/>
</dbReference>
<protein>
    <submittedName>
        <fullName evidence="2">Nitrogen fixation protein FixH</fullName>
    </submittedName>
</protein>
<dbReference type="Proteomes" id="UP000190135">
    <property type="component" value="Unassembled WGS sequence"/>
</dbReference>
<keyword evidence="3" id="KW-1185">Reference proteome</keyword>
<dbReference type="InterPro" id="IPR008620">
    <property type="entry name" value="FixH"/>
</dbReference>
<keyword evidence="1" id="KW-0812">Transmembrane</keyword>
<proteinExistence type="predicted"/>
<gene>
    <name evidence="2" type="ORF">SAMN05428963_11513</name>
</gene>
<name>A0A1T4SWL4_9HYPH</name>
<accession>A0A1T4SWL4</accession>
<evidence type="ECO:0000313" key="2">
    <source>
        <dbReference type="EMBL" id="SKA32557.1"/>
    </source>
</evidence>
<feature type="transmembrane region" description="Helical" evidence="1">
    <location>
        <begin position="12"/>
        <end position="34"/>
    </location>
</feature>
<evidence type="ECO:0000313" key="3">
    <source>
        <dbReference type="Proteomes" id="UP000190135"/>
    </source>
</evidence>
<dbReference type="OrthoDB" id="1495896at2"/>
<dbReference type="Pfam" id="PF05751">
    <property type="entry name" value="FixH"/>
    <property type="match status" value="1"/>
</dbReference>
<dbReference type="STRING" id="1365950.SAMN05428963_11513"/>
<dbReference type="EMBL" id="FUXL01000015">
    <property type="protein sequence ID" value="SKA32557.1"/>
    <property type="molecule type" value="Genomic_DNA"/>
</dbReference>
<organism evidence="2 3">
    <name type="scientific">Consotaella salsifontis</name>
    <dbReference type="NCBI Taxonomy" id="1365950"/>
    <lineage>
        <taxon>Bacteria</taxon>
        <taxon>Pseudomonadati</taxon>
        <taxon>Pseudomonadota</taxon>
        <taxon>Alphaproteobacteria</taxon>
        <taxon>Hyphomicrobiales</taxon>
        <taxon>Aurantimonadaceae</taxon>
        <taxon>Consotaella</taxon>
    </lineage>
</organism>
<keyword evidence="1" id="KW-0472">Membrane</keyword>
<reference evidence="2 3" key="1">
    <citation type="submission" date="2017-02" db="EMBL/GenBank/DDBJ databases">
        <authorList>
            <person name="Peterson S.W."/>
        </authorList>
    </citation>
    <scope>NUCLEOTIDE SEQUENCE [LARGE SCALE GENOMIC DNA]</scope>
    <source>
        <strain evidence="2 3">USBA 369</strain>
    </source>
</reference>
<keyword evidence="1" id="KW-1133">Transmembrane helix</keyword>
<dbReference type="InterPro" id="IPR018037">
    <property type="entry name" value="FixH_proteobacterial"/>
</dbReference>
<sequence length="156" mass="17212">MTKTREFTGTHMAVIMVLFFGVVIAVNFTMAFIATGTWSGLVVENSYVESQLFNEKLAAARRQQALGWTAKFDVHERRVTVDLRDPQGNPPADKARIVMTRPTTDTDDHVLNAALDTDGRLTAETNLGPGLWDATVEAVGREGDSFVTTHRFVISN</sequence>